<organism evidence="2 3">
    <name type="scientific">Nesidiocoris tenuis</name>
    <dbReference type="NCBI Taxonomy" id="355587"/>
    <lineage>
        <taxon>Eukaryota</taxon>
        <taxon>Metazoa</taxon>
        <taxon>Ecdysozoa</taxon>
        <taxon>Arthropoda</taxon>
        <taxon>Hexapoda</taxon>
        <taxon>Insecta</taxon>
        <taxon>Pterygota</taxon>
        <taxon>Neoptera</taxon>
        <taxon>Paraneoptera</taxon>
        <taxon>Hemiptera</taxon>
        <taxon>Heteroptera</taxon>
        <taxon>Panheteroptera</taxon>
        <taxon>Cimicomorpha</taxon>
        <taxon>Miridae</taxon>
        <taxon>Dicyphina</taxon>
        <taxon>Nesidiocoris</taxon>
    </lineage>
</organism>
<name>A0A6H5HLB8_9HEMI</name>
<feature type="non-terminal residue" evidence="2">
    <location>
        <position position="57"/>
    </location>
</feature>
<evidence type="ECO:0000256" key="1">
    <source>
        <dbReference type="SAM" id="Phobius"/>
    </source>
</evidence>
<sequence>MEVLCVIYAPLVYFHIYRVNGSVVIVLKSRIKTELQKKTSTFTHLLRITVRASIRVS</sequence>
<feature type="transmembrane region" description="Helical" evidence="1">
    <location>
        <begin position="6"/>
        <end position="27"/>
    </location>
</feature>
<keyword evidence="1" id="KW-1133">Transmembrane helix</keyword>
<evidence type="ECO:0000313" key="3">
    <source>
        <dbReference type="Proteomes" id="UP000479000"/>
    </source>
</evidence>
<keyword evidence="1" id="KW-0812">Transmembrane</keyword>
<keyword evidence="1" id="KW-0472">Membrane</keyword>
<evidence type="ECO:0000313" key="2">
    <source>
        <dbReference type="EMBL" id="CAB0015093.1"/>
    </source>
</evidence>
<dbReference type="Proteomes" id="UP000479000">
    <property type="component" value="Unassembled WGS sequence"/>
</dbReference>
<protein>
    <submittedName>
        <fullName evidence="2">Uncharacterized protein</fullName>
    </submittedName>
</protein>
<keyword evidence="3" id="KW-1185">Reference proteome</keyword>
<reference evidence="2 3" key="1">
    <citation type="submission" date="2020-02" db="EMBL/GenBank/DDBJ databases">
        <authorList>
            <person name="Ferguson B K."/>
        </authorList>
    </citation>
    <scope>NUCLEOTIDE SEQUENCE [LARGE SCALE GENOMIC DNA]</scope>
</reference>
<dbReference type="AlphaFoldDB" id="A0A6H5HLB8"/>
<proteinExistence type="predicted"/>
<accession>A0A6H5HLB8</accession>
<dbReference type="EMBL" id="CADCXU010028531">
    <property type="protein sequence ID" value="CAB0015093.1"/>
    <property type="molecule type" value="Genomic_DNA"/>
</dbReference>
<gene>
    <name evidence="2" type="ORF">NTEN_LOCUS19466</name>
</gene>